<keyword evidence="3 5" id="KW-1133">Transmembrane helix</keyword>
<dbReference type="GO" id="GO:0016020">
    <property type="term" value="C:membrane"/>
    <property type="evidence" value="ECO:0007669"/>
    <property type="project" value="UniProtKB-SubCell"/>
</dbReference>
<protein>
    <submittedName>
        <fullName evidence="7">Putative mitochondrial outer membrane protein</fullName>
    </submittedName>
</protein>
<keyword evidence="4 5" id="KW-0472">Membrane</keyword>
<dbReference type="OrthoDB" id="1641132at2759"/>
<evidence type="ECO:0000256" key="1">
    <source>
        <dbReference type="ARBA" id="ARBA00004370"/>
    </source>
</evidence>
<dbReference type="Pfam" id="PF13664">
    <property type="entry name" value="DUF4149"/>
    <property type="match status" value="1"/>
</dbReference>
<sequence length="156" mass="17497">MSAVFKTTHLLSYSFIFGASTYYSYIVSPKMFKVLDKESFSTIQSAVFRQYFGLQVLSGFILPVLAYKSGLKIGKVGYYSAGISIIASLSNLLWLQPLCHNIKKQRQALDLQKPEDAVEDEILRKQFGKYHGLSLLMNVIYSASLLAYGIKFGSLI</sequence>
<feature type="transmembrane region" description="Helical" evidence="5">
    <location>
        <begin position="12"/>
        <end position="32"/>
    </location>
</feature>
<name>A0A1E5RCZ0_HANUV</name>
<evidence type="ECO:0000256" key="4">
    <source>
        <dbReference type="ARBA" id="ARBA00023136"/>
    </source>
</evidence>
<dbReference type="AlphaFoldDB" id="A0A1E5RCZ0"/>
<organism evidence="7 8">
    <name type="scientific">Hanseniaspora uvarum</name>
    <name type="common">Yeast</name>
    <name type="synonym">Kloeckera apiculata</name>
    <dbReference type="NCBI Taxonomy" id="29833"/>
    <lineage>
        <taxon>Eukaryota</taxon>
        <taxon>Fungi</taxon>
        <taxon>Dikarya</taxon>
        <taxon>Ascomycota</taxon>
        <taxon>Saccharomycotina</taxon>
        <taxon>Saccharomycetes</taxon>
        <taxon>Saccharomycodales</taxon>
        <taxon>Saccharomycodaceae</taxon>
        <taxon>Hanseniaspora</taxon>
    </lineage>
</organism>
<dbReference type="InterPro" id="IPR053009">
    <property type="entry name" value="Xanthocillin_Biosynth-Assoc"/>
</dbReference>
<evidence type="ECO:0000259" key="6">
    <source>
        <dbReference type="Pfam" id="PF13664"/>
    </source>
</evidence>
<evidence type="ECO:0000313" key="7">
    <source>
        <dbReference type="EMBL" id="OEJ84772.1"/>
    </source>
</evidence>
<feature type="domain" description="TMEM205-like" evidence="6">
    <location>
        <begin position="11"/>
        <end position="107"/>
    </location>
</feature>
<keyword evidence="2 5" id="KW-0812">Transmembrane</keyword>
<comment type="caution">
    <text evidence="7">The sequence shown here is derived from an EMBL/GenBank/DDBJ whole genome shotgun (WGS) entry which is preliminary data.</text>
</comment>
<dbReference type="Proteomes" id="UP000095358">
    <property type="component" value="Unassembled WGS sequence"/>
</dbReference>
<evidence type="ECO:0000256" key="2">
    <source>
        <dbReference type="ARBA" id="ARBA00022692"/>
    </source>
</evidence>
<dbReference type="InterPro" id="IPR025423">
    <property type="entry name" value="TMEM205-like"/>
</dbReference>
<feature type="transmembrane region" description="Helical" evidence="5">
    <location>
        <begin position="52"/>
        <end position="70"/>
    </location>
</feature>
<evidence type="ECO:0000313" key="8">
    <source>
        <dbReference type="Proteomes" id="UP000095358"/>
    </source>
</evidence>
<comment type="subcellular location">
    <subcellularLocation>
        <location evidence="1">Membrane</location>
    </subcellularLocation>
</comment>
<proteinExistence type="predicted"/>
<evidence type="ECO:0000256" key="5">
    <source>
        <dbReference type="SAM" id="Phobius"/>
    </source>
</evidence>
<dbReference type="VEuPathDB" id="FungiDB:AWRI3580_g3529"/>
<accession>A0A1E5RCZ0</accession>
<feature type="transmembrane region" description="Helical" evidence="5">
    <location>
        <begin position="132"/>
        <end position="150"/>
    </location>
</feature>
<evidence type="ECO:0000256" key="3">
    <source>
        <dbReference type="ARBA" id="ARBA00022989"/>
    </source>
</evidence>
<reference evidence="8" key="1">
    <citation type="journal article" date="2016" name="Genome Announc.">
        <title>Genome sequences of three species of Hanseniaspora isolated from spontaneous wine fermentations.</title>
        <authorList>
            <person name="Sternes P.R."/>
            <person name="Lee D."/>
            <person name="Kutyna D.R."/>
            <person name="Borneman A.R."/>
        </authorList>
    </citation>
    <scope>NUCLEOTIDE SEQUENCE [LARGE SCALE GENOMIC DNA]</scope>
    <source>
        <strain evidence="8">AWRI3580</strain>
    </source>
</reference>
<dbReference type="PANTHER" id="PTHR23241">
    <property type="entry name" value="LATE EMBRYOGENESIS ABUNDANT PLANTS LEA-RELATED"/>
    <property type="match status" value="1"/>
</dbReference>
<keyword evidence="8" id="KW-1185">Reference proteome</keyword>
<dbReference type="PANTHER" id="PTHR23241:SF102">
    <property type="entry name" value="LD23009P"/>
    <property type="match status" value="1"/>
</dbReference>
<feature type="transmembrane region" description="Helical" evidence="5">
    <location>
        <begin position="76"/>
        <end position="95"/>
    </location>
</feature>
<dbReference type="EMBL" id="LPNN01000007">
    <property type="protein sequence ID" value="OEJ84772.1"/>
    <property type="molecule type" value="Genomic_DNA"/>
</dbReference>
<gene>
    <name evidence="7" type="ORF">AWRI3580_g3529</name>
</gene>